<sequence>MHKLMALNQKQKLVLQRKTEEASQATKRLKELLETRKGSSREALSGASVNGPGTQALMQAIEHEIEVTVHVHEVRSEYERQME</sequence>
<reference evidence="1" key="1">
    <citation type="journal article" date="2014" name="Nat. Commun.">
        <title>The emerging biofuel crop Camelina sativa retains a highly undifferentiated hexaploid genome structure.</title>
        <authorList>
            <person name="Kagale S."/>
            <person name="Koh C."/>
            <person name="Nixon J."/>
            <person name="Bollina V."/>
            <person name="Clarke W.E."/>
            <person name="Tuteja R."/>
            <person name="Spillane C."/>
            <person name="Robinson S.J."/>
            <person name="Links M.G."/>
            <person name="Clarke C."/>
            <person name="Higgins E.E."/>
            <person name="Huebert T."/>
            <person name="Sharpe A.G."/>
            <person name="Parkin I.A."/>
        </authorList>
    </citation>
    <scope>NUCLEOTIDE SEQUENCE [LARGE SCALE GENOMIC DNA]</scope>
    <source>
        <strain evidence="1">cv. DH55</strain>
    </source>
</reference>
<evidence type="ECO:0000313" key="2">
    <source>
        <dbReference type="RefSeq" id="XP_019098464.1"/>
    </source>
</evidence>
<proteinExistence type="predicted"/>
<reference evidence="2" key="2">
    <citation type="submission" date="2025-08" db="UniProtKB">
        <authorList>
            <consortium name="RefSeq"/>
        </authorList>
    </citation>
    <scope>IDENTIFICATION</scope>
    <source>
        <tissue evidence="2">Leaf</tissue>
    </source>
</reference>
<dbReference type="Proteomes" id="UP000694864">
    <property type="component" value="Unplaced"/>
</dbReference>
<dbReference type="RefSeq" id="XP_019098464.1">
    <property type="nucleotide sequence ID" value="XM_019242919.1"/>
</dbReference>
<organism evidence="1 2">
    <name type="scientific">Camelina sativa</name>
    <name type="common">False flax</name>
    <name type="synonym">Myagrum sativum</name>
    <dbReference type="NCBI Taxonomy" id="90675"/>
    <lineage>
        <taxon>Eukaryota</taxon>
        <taxon>Viridiplantae</taxon>
        <taxon>Streptophyta</taxon>
        <taxon>Embryophyta</taxon>
        <taxon>Tracheophyta</taxon>
        <taxon>Spermatophyta</taxon>
        <taxon>Magnoliopsida</taxon>
        <taxon>eudicotyledons</taxon>
        <taxon>Gunneridae</taxon>
        <taxon>Pentapetalae</taxon>
        <taxon>rosids</taxon>
        <taxon>malvids</taxon>
        <taxon>Brassicales</taxon>
        <taxon>Brassicaceae</taxon>
        <taxon>Camelineae</taxon>
        <taxon>Camelina</taxon>
    </lineage>
</organism>
<name>A0ABM1RHH6_CAMSA</name>
<keyword evidence="1" id="KW-1185">Reference proteome</keyword>
<evidence type="ECO:0000313" key="1">
    <source>
        <dbReference type="Proteomes" id="UP000694864"/>
    </source>
</evidence>
<accession>A0ABM1RHH6</accession>
<feature type="non-terminal residue" evidence="2">
    <location>
        <position position="83"/>
    </location>
</feature>
<dbReference type="PANTHER" id="PTHR47969:SF6">
    <property type="entry name" value="KINESIN-LIKE PROTEIN KIN-4C"/>
    <property type="match status" value="1"/>
</dbReference>
<dbReference type="PANTHER" id="PTHR47969">
    <property type="entry name" value="CHROMOSOME-ASSOCIATED KINESIN KIF4A-RELATED"/>
    <property type="match status" value="1"/>
</dbReference>
<dbReference type="GeneID" id="109131744"/>
<gene>
    <name evidence="2" type="primary">LOC109131744</name>
</gene>
<protein>
    <submittedName>
        <fullName evidence="2">Kinesin-like protein KIN-4C</fullName>
    </submittedName>
</protein>
<dbReference type="InterPro" id="IPR027640">
    <property type="entry name" value="Kinesin-like_fam"/>
</dbReference>